<evidence type="ECO:0000313" key="11">
    <source>
        <dbReference type="Proteomes" id="UP000005413"/>
    </source>
</evidence>
<name>G5JHQ0_9STAP</name>
<accession>G5JHQ0</accession>
<dbReference type="AlphaFoldDB" id="G5JHQ0"/>
<comment type="subcellular location">
    <subcellularLocation>
        <location evidence="8">Cytoplasm</location>
    </subcellularLocation>
</comment>
<reference evidence="10 11" key="1">
    <citation type="journal article" date="2012" name="BMC Genomics">
        <title>Comparative genomic analysis of the genus Staphylococcus including Staphylococcus aureus and its newly described sister species Staphylococcus simiae.</title>
        <authorList>
            <person name="Suzuki H."/>
            <person name="Lefebure T."/>
            <person name="Pavinski Bitar P."/>
            <person name="Stanhope M.J."/>
        </authorList>
    </citation>
    <scope>NUCLEOTIDE SEQUENCE [LARGE SCALE GENOMIC DNA]</scope>
    <source>
        <strain evidence="10 11">CCM 7213</strain>
    </source>
</reference>
<keyword evidence="3 8" id="KW-0547">Nucleotide-binding</keyword>
<evidence type="ECO:0000259" key="9">
    <source>
        <dbReference type="Pfam" id="PF02224"/>
    </source>
</evidence>
<comment type="catalytic activity">
    <reaction evidence="6 8">
        <text>dCMP + ATP = dCDP + ADP</text>
        <dbReference type="Rhea" id="RHEA:25094"/>
        <dbReference type="ChEBI" id="CHEBI:30616"/>
        <dbReference type="ChEBI" id="CHEBI:57566"/>
        <dbReference type="ChEBI" id="CHEBI:58593"/>
        <dbReference type="ChEBI" id="CHEBI:456216"/>
        <dbReference type="EC" id="2.7.4.25"/>
    </reaction>
</comment>
<evidence type="ECO:0000256" key="7">
    <source>
        <dbReference type="ARBA" id="ARBA00048478"/>
    </source>
</evidence>
<dbReference type="GO" id="GO:0036431">
    <property type="term" value="F:dCMP kinase activity"/>
    <property type="evidence" value="ECO:0007669"/>
    <property type="project" value="InterPro"/>
</dbReference>
<dbReference type="InterPro" id="IPR011994">
    <property type="entry name" value="Cytidylate_kinase_dom"/>
</dbReference>
<dbReference type="Gene3D" id="3.40.50.300">
    <property type="entry name" value="P-loop containing nucleotide triphosphate hydrolases"/>
    <property type="match status" value="1"/>
</dbReference>
<dbReference type="GO" id="GO:0036430">
    <property type="term" value="F:CMP kinase activity"/>
    <property type="evidence" value="ECO:0007669"/>
    <property type="project" value="RHEA"/>
</dbReference>
<proteinExistence type="inferred from homology"/>
<keyword evidence="5 8" id="KW-0067">ATP-binding</keyword>
<dbReference type="SUPFAM" id="SSF52540">
    <property type="entry name" value="P-loop containing nucleoside triphosphate hydrolases"/>
    <property type="match status" value="1"/>
</dbReference>
<comment type="caution">
    <text evidence="10">The sequence shown here is derived from an EMBL/GenBank/DDBJ whole genome shotgun (WGS) entry which is preliminary data.</text>
</comment>
<comment type="similarity">
    <text evidence="1 8">Belongs to the cytidylate kinase family. Type 1 subfamily.</text>
</comment>
<keyword evidence="8" id="KW-0963">Cytoplasm</keyword>
<keyword evidence="11" id="KW-1185">Reference proteome</keyword>
<dbReference type="EC" id="2.7.4.25" evidence="8"/>
<dbReference type="OrthoDB" id="9807434at2"/>
<evidence type="ECO:0000256" key="2">
    <source>
        <dbReference type="ARBA" id="ARBA00022679"/>
    </source>
</evidence>
<evidence type="ECO:0000256" key="5">
    <source>
        <dbReference type="ARBA" id="ARBA00022840"/>
    </source>
</evidence>
<evidence type="ECO:0000313" key="10">
    <source>
        <dbReference type="EMBL" id="EHJ08269.1"/>
    </source>
</evidence>
<keyword evidence="4 8" id="KW-0418">Kinase</keyword>
<dbReference type="GO" id="GO:0005829">
    <property type="term" value="C:cytosol"/>
    <property type="evidence" value="ECO:0007669"/>
    <property type="project" value="TreeGrafter"/>
</dbReference>
<dbReference type="GO" id="GO:0005524">
    <property type="term" value="F:ATP binding"/>
    <property type="evidence" value="ECO:0007669"/>
    <property type="project" value="UniProtKB-UniRule"/>
</dbReference>
<dbReference type="Proteomes" id="UP000005413">
    <property type="component" value="Unassembled WGS sequence"/>
</dbReference>
<comment type="catalytic activity">
    <reaction evidence="7 8">
        <text>CMP + ATP = CDP + ADP</text>
        <dbReference type="Rhea" id="RHEA:11600"/>
        <dbReference type="ChEBI" id="CHEBI:30616"/>
        <dbReference type="ChEBI" id="CHEBI:58069"/>
        <dbReference type="ChEBI" id="CHEBI:60377"/>
        <dbReference type="ChEBI" id="CHEBI:456216"/>
        <dbReference type="EC" id="2.7.4.25"/>
    </reaction>
</comment>
<evidence type="ECO:0000256" key="1">
    <source>
        <dbReference type="ARBA" id="ARBA00009427"/>
    </source>
</evidence>
<evidence type="ECO:0000256" key="3">
    <source>
        <dbReference type="ARBA" id="ARBA00022741"/>
    </source>
</evidence>
<dbReference type="PANTHER" id="PTHR21299">
    <property type="entry name" value="CYTIDYLATE KINASE/PANTOATE-BETA-ALANINE LIGASE"/>
    <property type="match status" value="1"/>
</dbReference>
<dbReference type="PATRIC" id="fig|911238.3.peg.819"/>
<feature type="domain" description="Cytidylate kinase" evidence="9">
    <location>
        <begin position="6"/>
        <end position="216"/>
    </location>
</feature>
<feature type="binding site" evidence="8">
    <location>
        <begin position="10"/>
        <end position="18"/>
    </location>
    <ligand>
        <name>ATP</name>
        <dbReference type="ChEBI" id="CHEBI:30616"/>
    </ligand>
</feature>
<dbReference type="NCBIfam" id="TIGR00017">
    <property type="entry name" value="cmk"/>
    <property type="match status" value="1"/>
</dbReference>
<dbReference type="GO" id="GO:0006220">
    <property type="term" value="P:pyrimidine nucleotide metabolic process"/>
    <property type="evidence" value="ECO:0007669"/>
    <property type="project" value="UniProtKB-UniRule"/>
</dbReference>
<dbReference type="InterPro" id="IPR027417">
    <property type="entry name" value="P-loop_NTPase"/>
</dbReference>
<dbReference type="GO" id="GO:0015949">
    <property type="term" value="P:nucleobase-containing small molecule interconversion"/>
    <property type="evidence" value="ECO:0007669"/>
    <property type="project" value="TreeGrafter"/>
</dbReference>
<evidence type="ECO:0000256" key="8">
    <source>
        <dbReference type="HAMAP-Rule" id="MF_00238"/>
    </source>
</evidence>
<protein>
    <recommendedName>
        <fullName evidence="8">Cytidylate kinase</fullName>
        <shortName evidence="8">CK</shortName>
        <ecNumber evidence="8">2.7.4.25</ecNumber>
    </recommendedName>
    <alternativeName>
        <fullName evidence="8">Cytidine monophosphate kinase</fullName>
        <shortName evidence="8">CMP kinase</shortName>
    </alternativeName>
</protein>
<evidence type="ECO:0000256" key="4">
    <source>
        <dbReference type="ARBA" id="ARBA00022777"/>
    </source>
</evidence>
<dbReference type="PANTHER" id="PTHR21299:SF2">
    <property type="entry name" value="CYTIDYLATE KINASE"/>
    <property type="match status" value="1"/>
</dbReference>
<dbReference type="CDD" id="cd02020">
    <property type="entry name" value="CMPK"/>
    <property type="match status" value="1"/>
</dbReference>
<dbReference type="HAMAP" id="MF_00238">
    <property type="entry name" value="Cytidyl_kinase_type1"/>
    <property type="match status" value="1"/>
</dbReference>
<dbReference type="RefSeq" id="WP_002463041.1">
    <property type="nucleotide sequence ID" value="NZ_AEUN01000347.1"/>
</dbReference>
<sequence length="220" mass="24658">MRAINIAIDGPAAAGKSTIAKRVASELSMIYVDTGAMYRAITYKYLKLNKTEDFSELVNHTTLELVYKKDKGQCVILDNEDVTDFLRENDVTQHVSYVASKEPVRTFAVKKQKELAAEKGIVMDGRDVGTVVLPDADLKVYMIASVEERAERRLKDNNLRGIESNFEDLKKEIADRDHYDMNRDISPLKKADDAITLDTTGKSIEQVTAEILALVKEIAD</sequence>
<dbReference type="EMBL" id="AEUN01000347">
    <property type="protein sequence ID" value="EHJ08269.1"/>
    <property type="molecule type" value="Genomic_DNA"/>
</dbReference>
<gene>
    <name evidence="8 10" type="primary">cmk</name>
    <name evidence="10" type="ORF">SS7213T_04911</name>
</gene>
<dbReference type="Pfam" id="PF02224">
    <property type="entry name" value="Cytidylate_kin"/>
    <property type="match status" value="1"/>
</dbReference>
<organism evidence="10 11">
    <name type="scientific">Staphylococcus simiae CCM 7213 = CCUG 51256</name>
    <dbReference type="NCBI Taxonomy" id="911238"/>
    <lineage>
        <taxon>Bacteria</taxon>
        <taxon>Bacillati</taxon>
        <taxon>Bacillota</taxon>
        <taxon>Bacilli</taxon>
        <taxon>Bacillales</taxon>
        <taxon>Staphylococcaceae</taxon>
        <taxon>Staphylococcus</taxon>
    </lineage>
</organism>
<dbReference type="InterPro" id="IPR003136">
    <property type="entry name" value="Cytidylate_kin"/>
</dbReference>
<evidence type="ECO:0000256" key="6">
    <source>
        <dbReference type="ARBA" id="ARBA00047615"/>
    </source>
</evidence>
<keyword evidence="2 8" id="KW-0808">Transferase</keyword>